<evidence type="ECO:0000313" key="2">
    <source>
        <dbReference type="EMBL" id="KKM90869.1"/>
    </source>
</evidence>
<dbReference type="AlphaFoldDB" id="A0A0F9L7L5"/>
<sequence>MAEVRQVPGKVYVTVSTDGEVKQVPGWVYFTEEAGGPTAYARTLSAEVGLSASMVRAAAYARTLIASPATGLSTPAIARLQAHLRGLTAEVGLATPAIARSQGHSRTLTTDNAIGLNASGTHAWDGVVSDRVVAKAGTDRALGEAGTDRELSTPGTDREVEQLY</sequence>
<name>A0A0F9L7L5_9ZZZZ</name>
<reference evidence="2" key="1">
    <citation type="journal article" date="2015" name="Nature">
        <title>Complex archaea that bridge the gap between prokaryotes and eukaryotes.</title>
        <authorList>
            <person name="Spang A."/>
            <person name="Saw J.H."/>
            <person name="Jorgensen S.L."/>
            <person name="Zaremba-Niedzwiedzka K."/>
            <person name="Martijn J."/>
            <person name="Lind A.E."/>
            <person name="van Eijk R."/>
            <person name="Schleper C."/>
            <person name="Guy L."/>
            <person name="Ettema T.J."/>
        </authorList>
    </citation>
    <scope>NUCLEOTIDE SEQUENCE</scope>
</reference>
<protein>
    <submittedName>
        <fullName evidence="2">Uncharacterized protein</fullName>
    </submittedName>
</protein>
<gene>
    <name evidence="2" type="ORF">LCGC14_1234210</name>
</gene>
<feature type="region of interest" description="Disordered" evidence="1">
    <location>
        <begin position="143"/>
        <end position="164"/>
    </location>
</feature>
<comment type="caution">
    <text evidence="2">The sequence shown here is derived from an EMBL/GenBank/DDBJ whole genome shotgun (WGS) entry which is preliminary data.</text>
</comment>
<evidence type="ECO:0000256" key="1">
    <source>
        <dbReference type="SAM" id="MobiDB-lite"/>
    </source>
</evidence>
<proteinExistence type="predicted"/>
<dbReference type="EMBL" id="LAZR01006615">
    <property type="protein sequence ID" value="KKM90869.1"/>
    <property type="molecule type" value="Genomic_DNA"/>
</dbReference>
<organism evidence="2">
    <name type="scientific">marine sediment metagenome</name>
    <dbReference type="NCBI Taxonomy" id="412755"/>
    <lineage>
        <taxon>unclassified sequences</taxon>
        <taxon>metagenomes</taxon>
        <taxon>ecological metagenomes</taxon>
    </lineage>
</organism>
<accession>A0A0F9L7L5</accession>